<keyword evidence="1" id="KW-1133">Transmembrane helix</keyword>
<name>A0A840P2X0_9ACTN</name>
<keyword evidence="1" id="KW-0812">Transmembrane</keyword>
<sequence>MRDAVKRSILLLTGIAVETVGAVATAAGVAGMVSWPPTAWSGWAFGLGMTLMIPGFFLIFAGLWNQALRGVMSGAGAESTAGGGSPGGIFGLIKDMTGGNTDLLTGGVPASAVILAMRDTGVTINDQPMVVFDLEVRREGADAYRVSHREPLPRLLVGAVLPGAHLPVRLDPADPARLTIDWQRAASHPTPGERVSAADILARGVPATATVLATFSTNGMTADNGDPVIGLVLLVTGPDARPYEVRLAHRVPPHHLPLTTPGTRVPARIAPEDPQKVAIDWDAAVPTPQNA</sequence>
<accession>A0A840P2X0</accession>
<gene>
    <name evidence="2" type="ORF">HNP84_001937</name>
</gene>
<dbReference type="EMBL" id="JACHGN010000004">
    <property type="protein sequence ID" value="MBB5132221.1"/>
    <property type="molecule type" value="Genomic_DNA"/>
</dbReference>
<proteinExistence type="predicted"/>
<dbReference type="Proteomes" id="UP000578449">
    <property type="component" value="Unassembled WGS sequence"/>
</dbReference>
<evidence type="ECO:0000313" key="2">
    <source>
        <dbReference type="EMBL" id="MBB5132221.1"/>
    </source>
</evidence>
<protein>
    <submittedName>
        <fullName evidence="2">Uncharacterized protein</fullName>
    </submittedName>
</protein>
<dbReference type="AlphaFoldDB" id="A0A840P2X0"/>
<evidence type="ECO:0000313" key="3">
    <source>
        <dbReference type="Proteomes" id="UP000578449"/>
    </source>
</evidence>
<reference evidence="2 3" key="1">
    <citation type="submission" date="2020-08" db="EMBL/GenBank/DDBJ databases">
        <title>Genomic Encyclopedia of Type Strains, Phase IV (KMG-IV): sequencing the most valuable type-strain genomes for metagenomic binning, comparative biology and taxonomic classification.</title>
        <authorList>
            <person name="Goeker M."/>
        </authorList>
    </citation>
    <scope>NUCLEOTIDE SEQUENCE [LARGE SCALE GENOMIC DNA]</scope>
    <source>
        <strain evidence="2 3">DSM 45615</strain>
    </source>
</reference>
<keyword evidence="1" id="KW-0472">Membrane</keyword>
<evidence type="ECO:0000256" key="1">
    <source>
        <dbReference type="SAM" id="Phobius"/>
    </source>
</evidence>
<organism evidence="2 3">
    <name type="scientific">Thermocatellispora tengchongensis</name>
    <dbReference type="NCBI Taxonomy" id="1073253"/>
    <lineage>
        <taxon>Bacteria</taxon>
        <taxon>Bacillati</taxon>
        <taxon>Actinomycetota</taxon>
        <taxon>Actinomycetes</taxon>
        <taxon>Streptosporangiales</taxon>
        <taxon>Streptosporangiaceae</taxon>
        <taxon>Thermocatellispora</taxon>
    </lineage>
</organism>
<keyword evidence="3" id="KW-1185">Reference proteome</keyword>
<dbReference type="RefSeq" id="WP_185049076.1">
    <property type="nucleotide sequence ID" value="NZ_BAABIX010000048.1"/>
</dbReference>
<comment type="caution">
    <text evidence="2">The sequence shown here is derived from an EMBL/GenBank/DDBJ whole genome shotgun (WGS) entry which is preliminary data.</text>
</comment>
<feature type="transmembrane region" description="Helical" evidence="1">
    <location>
        <begin position="42"/>
        <end position="64"/>
    </location>
</feature>